<evidence type="ECO:0000256" key="1">
    <source>
        <dbReference type="SAM" id="Phobius"/>
    </source>
</evidence>
<comment type="caution">
    <text evidence="2">The sequence shown here is derived from an EMBL/GenBank/DDBJ whole genome shotgun (WGS) entry which is preliminary data.</text>
</comment>
<dbReference type="AlphaFoldDB" id="A0A832ZC52"/>
<evidence type="ECO:0000313" key="2">
    <source>
        <dbReference type="EMBL" id="HIP88725.1"/>
    </source>
</evidence>
<reference evidence="2" key="1">
    <citation type="journal article" date="2020" name="ISME J.">
        <title>Gammaproteobacteria mediating utilization of methyl-, sulfur- and petroleum organic compounds in deep ocean hydrothermal plumes.</title>
        <authorList>
            <person name="Zhou Z."/>
            <person name="Liu Y."/>
            <person name="Pan J."/>
            <person name="Cron B.R."/>
            <person name="Toner B.M."/>
            <person name="Anantharaman K."/>
            <person name="Breier J.A."/>
            <person name="Dick G.J."/>
            <person name="Li M."/>
        </authorList>
    </citation>
    <scope>NUCLEOTIDE SEQUENCE</scope>
    <source>
        <strain evidence="2">SZUA-1476</strain>
    </source>
</reference>
<name>A0A832ZC52_9EURY</name>
<dbReference type="Proteomes" id="UP000653692">
    <property type="component" value="Unassembled WGS sequence"/>
</dbReference>
<protein>
    <submittedName>
        <fullName evidence="2">Uncharacterized protein</fullName>
    </submittedName>
</protein>
<feature type="transmembrane region" description="Helical" evidence="1">
    <location>
        <begin position="12"/>
        <end position="29"/>
    </location>
</feature>
<evidence type="ECO:0000313" key="3">
    <source>
        <dbReference type="Proteomes" id="UP000653692"/>
    </source>
</evidence>
<gene>
    <name evidence="2" type="ORF">EYH24_01900</name>
</gene>
<organism evidence="2 3">
    <name type="scientific">Thermococcus paralvinellae</name>
    <dbReference type="NCBI Taxonomy" id="582419"/>
    <lineage>
        <taxon>Archaea</taxon>
        <taxon>Methanobacteriati</taxon>
        <taxon>Methanobacteriota</taxon>
        <taxon>Thermococci</taxon>
        <taxon>Thermococcales</taxon>
        <taxon>Thermococcaceae</taxon>
        <taxon>Thermococcus</taxon>
    </lineage>
</organism>
<keyword evidence="1" id="KW-0812">Transmembrane</keyword>
<keyword evidence="1" id="KW-1133">Transmembrane helix</keyword>
<proteinExistence type="predicted"/>
<dbReference type="EMBL" id="DQUR01000068">
    <property type="protein sequence ID" value="HIP88725.1"/>
    <property type="molecule type" value="Genomic_DNA"/>
</dbReference>
<sequence length="96" mass="11470">MGIFPRLVTPRSFTMGYSLWWILFTVVILDNRTTTMTEHQHTTQEQVEVKREGNLNRRHWSKLWEVKHVKTVDPYDLKATREVIKEGMQVKDQQLS</sequence>
<keyword evidence="1" id="KW-0472">Membrane</keyword>
<accession>A0A832ZC52</accession>